<dbReference type="EMBL" id="MAOI01000107">
    <property type="protein sequence ID" value="OJD74955.1"/>
    <property type="molecule type" value="Genomic_DNA"/>
</dbReference>
<reference evidence="1 2" key="1">
    <citation type="submission" date="2016-06" db="EMBL/GenBank/DDBJ databases">
        <title>First insights into the genetic diversity and population structure of in the Bacillus cereus group bacteria from diverse marine environments.</title>
        <authorList>
            <person name="Liu Y."/>
            <person name="Lai Q."/>
            <person name="Shao Z."/>
        </authorList>
    </citation>
    <scope>NUCLEOTIDE SEQUENCE [LARGE SCALE GENOMIC DNA]</scope>
    <source>
        <strain evidence="1 2">NH24A2</strain>
    </source>
</reference>
<dbReference type="RefSeq" id="WP_069355238.1">
    <property type="nucleotide sequence ID" value="NZ_CBCSHB010000010.1"/>
</dbReference>
<evidence type="ECO:0000313" key="1">
    <source>
        <dbReference type="EMBL" id="OJD74955.1"/>
    </source>
</evidence>
<keyword evidence="1" id="KW-0808">Transferase</keyword>
<protein>
    <submittedName>
        <fullName evidence="1">Adenylate kinase</fullName>
    </submittedName>
</protein>
<dbReference type="GO" id="GO:0016301">
    <property type="term" value="F:kinase activity"/>
    <property type="evidence" value="ECO:0007669"/>
    <property type="project" value="UniProtKB-KW"/>
</dbReference>
<sequence length="129" mass="14922">MDKLEFEKRLNNIYNGAVTSVTRYINERATMCFHCDKCGAEFYNKAGYMIGKDHQKHICTMPYGDRTGKRLSRVSHSKVKPQKRKKNSVATGKQFYGMVINDYTPNEIAKELSISHWMVVDYFKAEGLI</sequence>
<name>A0A1J9V0C5_9BACI</name>
<comment type="caution">
    <text evidence="1">The sequence shown here is derived from an EMBL/GenBank/DDBJ whole genome shotgun (WGS) entry which is preliminary data.</text>
</comment>
<organism evidence="1 2">
    <name type="scientific">Bacillus paramycoides</name>
    <dbReference type="NCBI Taxonomy" id="2026194"/>
    <lineage>
        <taxon>Bacteria</taxon>
        <taxon>Bacillati</taxon>
        <taxon>Bacillota</taxon>
        <taxon>Bacilli</taxon>
        <taxon>Bacillales</taxon>
        <taxon>Bacillaceae</taxon>
        <taxon>Bacillus</taxon>
        <taxon>Bacillus cereus group</taxon>
    </lineage>
</organism>
<dbReference type="AlphaFoldDB" id="A0A1J9V0C5"/>
<dbReference type="Proteomes" id="UP000182788">
    <property type="component" value="Unassembled WGS sequence"/>
</dbReference>
<gene>
    <name evidence="1" type="ORF">BAU28_17490</name>
</gene>
<proteinExistence type="predicted"/>
<keyword evidence="1" id="KW-0418">Kinase</keyword>
<accession>A0A1J9V0C5</accession>
<dbReference type="GeneID" id="87594185"/>
<evidence type="ECO:0000313" key="2">
    <source>
        <dbReference type="Proteomes" id="UP000182788"/>
    </source>
</evidence>